<dbReference type="PANTHER" id="PTHR10366:SF564">
    <property type="entry name" value="STEROL-4-ALPHA-CARBOXYLATE 3-DEHYDROGENASE, DECARBOXYLATING"/>
    <property type="match status" value="1"/>
</dbReference>
<gene>
    <name evidence="4" type="ORF">GCM10009430_46610</name>
</gene>
<proteinExistence type="inferred from homology"/>
<comment type="caution">
    <text evidence="4">The sequence shown here is derived from an EMBL/GenBank/DDBJ whole genome shotgun (WGS) entry which is preliminary data.</text>
</comment>
<dbReference type="InterPro" id="IPR050425">
    <property type="entry name" value="NAD(P)_dehydrat-like"/>
</dbReference>
<evidence type="ECO:0000313" key="4">
    <source>
        <dbReference type="EMBL" id="GAA0732945.1"/>
    </source>
</evidence>
<dbReference type="EMBL" id="BAAAGE010000007">
    <property type="protein sequence ID" value="GAA0732945.1"/>
    <property type="molecule type" value="Genomic_DNA"/>
</dbReference>
<dbReference type="InterPro" id="IPR001509">
    <property type="entry name" value="Epimerase_deHydtase"/>
</dbReference>
<dbReference type="SUPFAM" id="SSF51735">
    <property type="entry name" value="NAD(P)-binding Rossmann-fold domains"/>
    <property type="match status" value="1"/>
</dbReference>
<dbReference type="Pfam" id="PF01370">
    <property type="entry name" value="Epimerase"/>
    <property type="match status" value="1"/>
</dbReference>
<keyword evidence="1" id="KW-0560">Oxidoreductase</keyword>
<dbReference type="CDD" id="cd05227">
    <property type="entry name" value="AR_SDR_e"/>
    <property type="match status" value="1"/>
</dbReference>
<comment type="similarity">
    <text evidence="2">Belongs to the NAD(P)-dependent epimerase/dehydratase family. Dihydroflavonol-4-reductase subfamily.</text>
</comment>
<evidence type="ECO:0000256" key="1">
    <source>
        <dbReference type="ARBA" id="ARBA00023002"/>
    </source>
</evidence>
<organism evidence="4 5">
    <name type="scientific">Aquimarina litoralis</name>
    <dbReference type="NCBI Taxonomy" id="584605"/>
    <lineage>
        <taxon>Bacteria</taxon>
        <taxon>Pseudomonadati</taxon>
        <taxon>Bacteroidota</taxon>
        <taxon>Flavobacteriia</taxon>
        <taxon>Flavobacteriales</taxon>
        <taxon>Flavobacteriaceae</taxon>
        <taxon>Aquimarina</taxon>
    </lineage>
</organism>
<sequence length="341" mass="37786">MDTKKVLLTGVTGFLGSHTAIQLLNKGYKVIGTLRNLDRVSEIKKVIAQNTEYVDNLEFAEADLLDEEVWYDLVSEVQDIIHIASPFPRELPKNEDDLIIPAKNGTIHILKAASKHGLRRVVLTSSSGAIIYGKDKNNRKSTFDENNWTDIHNRLDSTPYFRSKTIAEKAAWDFIKQDTSGLELTTVCPGAILGPILEKDFGTSANIVIKALDGSSPAIPRIGFDMVDVRSVADLHIKALEAPEAAGERFVCSAGYMTFKEVANILRENYPNKKVPKFTLPDFAVRLFSNIDKTIKPILIDLGTERKVSNNKAIKLLDWKPIPVREAILACAESAIKLSLA</sequence>
<evidence type="ECO:0000256" key="2">
    <source>
        <dbReference type="ARBA" id="ARBA00023445"/>
    </source>
</evidence>
<dbReference type="InterPro" id="IPR036291">
    <property type="entry name" value="NAD(P)-bd_dom_sf"/>
</dbReference>
<dbReference type="Gene3D" id="3.40.50.720">
    <property type="entry name" value="NAD(P)-binding Rossmann-like Domain"/>
    <property type="match status" value="1"/>
</dbReference>
<evidence type="ECO:0000313" key="5">
    <source>
        <dbReference type="Proteomes" id="UP001501758"/>
    </source>
</evidence>
<keyword evidence="5" id="KW-1185">Reference proteome</keyword>
<dbReference type="Proteomes" id="UP001501758">
    <property type="component" value="Unassembled WGS sequence"/>
</dbReference>
<name>A0ABN1J9X3_9FLAO</name>
<feature type="domain" description="NAD-dependent epimerase/dehydratase" evidence="3">
    <location>
        <begin position="6"/>
        <end position="250"/>
    </location>
</feature>
<reference evidence="4 5" key="1">
    <citation type="journal article" date="2019" name="Int. J. Syst. Evol. Microbiol.">
        <title>The Global Catalogue of Microorganisms (GCM) 10K type strain sequencing project: providing services to taxonomists for standard genome sequencing and annotation.</title>
        <authorList>
            <consortium name="The Broad Institute Genomics Platform"/>
            <consortium name="The Broad Institute Genome Sequencing Center for Infectious Disease"/>
            <person name="Wu L."/>
            <person name="Ma J."/>
        </authorList>
    </citation>
    <scope>NUCLEOTIDE SEQUENCE [LARGE SCALE GENOMIC DNA]</scope>
    <source>
        <strain evidence="4 5">JCM 15974</strain>
    </source>
</reference>
<protein>
    <submittedName>
        <fullName evidence="4">Aldehyde reductase</fullName>
    </submittedName>
</protein>
<evidence type="ECO:0000259" key="3">
    <source>
        <dbReference type="Pfam" id="PF01370"/>
    </source>
</evidence>
<accession>A0ABN1J9X3</accession>
<dbReference type="PANTHER" id="PTHR10366">
    <property type="entry name" value="NAD DEPENDENT EPIMERASE/DEHYDRATASE"/>
    <property type="match status" value="1"/>
</dbReference>
<dbReference type="RefSeq" id="WP_343914662.1">
    <property type="nucleotide sequence ID" value="NZ_BAAAGE010000007.1"/>
</dbReference>